<feature type="compositionally biased region" description="Pro residues" evidence="1">
    <location>
        <begin position="54"/>
        <end position="67"/>
    </location>
</feature>
<reference evidence="3" key="1">
    <citation type="journal article" date="2014" name="Nat. Genet.">
        <title>The genome of the stress-tolerant wild tomato species Solanum pennellii.</title>
        <authorList>
            <person name="Bolger A."/>
            <person name="Scossa F."/>
            <person name="Bolger M.E."/>
            <person name="Lanz C."/>
            <person name="Maumus F."/>
            <person name="Tohge T."/>
            <person name="Quesneville H."/>
            <person name="Alseekh S."/>
            <person name="Sorensen I."/>
            <person name="Lichtenstein G."/>
            <person name="Fich E.A."/>
            <person name="Conte M."/>
            <person name="Keller H."/>
            <person name="Schneeberger K."/>
            <person name="Schwacke R."/>
            <person name="Ofner I."/>
            <person name="Vrebalov J."/>
            <person name="Xu Y."/>
            <person name="Osorio S."/>
            <person name="Aflitos S.A."/>
            <person name="Schijlen E."/>
            <person name="Jimenez-Gomez J.M."/>
            <person name="Ryngajllo M."/>
            <person name="Kimura S."/>
            <person name="Kumar R."/>
            <person name="Koenig D."/>
            <person name="Headland L.R."/>
            <person name="Maloof J.N."/>
            <person name="Sinha N."/>
            <person name="van Ham R.C."/>
            <person name="Lankhorst R.K."/>
            <person name="Mao L."/>
            <person name="Vogel A."/>
            <person name="Arsova B."/>
            <person name="Panstruga R."/>
            <person name="Fei Z."/>
            <person name="Rose J.K."/>
            <person name="Zamir D."/>
            <person name="Carrari F."/>
            <person name="Giovannoni J.J."/>
            <person name="Weigel D."/>
            <person name="Usadel B."/>
            <person name="Fernie A.R."/>
        </authorList>
    </citation>
    <scope>NUCLEOTIDE SEQUENCE [LARGE SCALE GENOMIC DNA]</scope>
    <source>
        <strain evidence="3">cv. LA0716</strain>
    </source>
</reference>
<dbReference type="Proteomes" id="UP000694930">
    <property type="component" value="Chromosome 10"/>
</dbReference>
<protein>
    <submittedName>
        <fullName evidence="4">Neurofilament medium polypeptide-like</fullName>
    </submittedName>
</protein>
<dbReference type="Pfam" id="PF20167">
    <property type="entry name" value="Transposase_32"/>
    <property type="match status" value="1"/>
</dbReference>
<organism evidence="3 4">
    <name type="scientific">Solanum pennellii</name>
    <name type="common">Tomato</name>
    <name type="synonym">Lycopersicon pennellii</name>
    <dbReference type="NCBI Taxonomy" id="28526"/>
    <lineage>
        <taxon>Eukaryota</taxon>
        <taxon>Viridiplantae</taxon>
        <taxon>Streptophyta</taxon>
        <taxon>Embryophyta</taxon>
        <taxon>Tracheophyta</taxon>
        <taxon>Spermatophyta</taxon>
        <taxon>Magnoliopsida</taxon>
        <taxon>eudicotyledons</taxon>
        <taxon>Gunneridae</taxon>
        <taxon>Pentapetalae</taxon>
        <taxon>asterids</taxon>
        <taxon>lamiids</taxon>
        <taxon>Solanales</taxon>
        <taxon>Solanaceae</taxon>
        <taxon>Solanoideae</taxon>
        <taxon>Solaneae</taxon>
        <taxon>Solanum</taxon>
        <taxon>Solanum subgen. Lycopersicon</taxon>
    </lineage>
</organism>
<evidence type="ECO:0000256" key="1">
    <source>
        <dbReference type="SAM" id="MobiDB-lite"/>
    </source>
</evidence>
<feature type="domain" description="Putative plant transposon protein" evidence="2">
    <location>
        <begin position="283"/>
        <end position="457"/>
    </location>
</feature>
<accession>A0ABM1HSM9</accession>
<dbReference type="RefSeq" id="XP_015089745.1">
    <property type="nucleotide sequence ID" value="XM_015234259.1"/>
</dbReference>
<sequence length="463" mass="51244">MANPLVAYSDDESSSDSAYSQGEKNPVVDVVPNLGEESQLPTKPPTSSSKSDLPPSPPPKATSPPPQVTSSPSPVKEASLPVVTDSPPPPIIESPPSPIQETPLSPVQETPLSPTPKSPTTTVPHNPPPTPSHQTTPQNPPPSPTHDDILLRSLHPKKPRRPRKHIAVKQVRPHRPVTRSAHVVKPTYDATSGVKRRRLGKSLVRSSVSPMNLDSETDDVSEGKHSTTPQSKSKSAKRNADKFLKVGRKKYFQTKSVLRGRTFHPDILSMDIVKQVCELLRFQGWEELFLEPSLIYEKEVVDFYTNLIILEGDVVSSSVKGVDIVFDATKLGEILHIPSVGINEYNWGFDEYSSLPAKFSQGRVNSRAQTVLKGIMRSLHKLLFEIVHKVILPRGHQRHIASIRDIGLINAIECKERIDWPTLIIQHLARIVDPKLGSHQLAFGNLLTRVFDAFEVPLGERRI</sequence>
<feature type="compositionally biased region" description="Basic residues" evidence="1">
    <location>
        <begin position="154"/>
        <end position="177"/>
    </location>
</feature>
<proteinExistence type="predicted"/>
<gene>
    <name evidence="4" type="primary">LOC107032687</name>
</gene>
<feature type="compositionally biased region" description="Pro residues" evidence="1">
    <location>
        <begin position="86"/>
        <end position="98"/>
    </location>
</feature>
<evidence type="ECO:0000313" key="4">
    <source>
        <dbReference type="RefSeq" id="XP_015089745.1"/>
    </source>
</evidence>
<keyword evidence="3" id="KW-1185">Reference proteome</keyword>
<reference evidence="4" key="2">
    <citation type="submission" date="2025-08" db="UniProtKB">
        <authorList>
            <consortium name="RefSeq"/>
        </authorList>
    </citation>
    <scope>IDENTIFICATION</scope>
</reference>
<evidence type="ECO:0000313" key="3">
    <source>
        <dbReference type="Proteomes" id="UP000694930"/>
    </source>
</evidence>
<name>A0ABM1HSM9_SOLPN</name>
<feature type="compositionally biased region" description="Polar residues" evidence="1">
    <location>
        <begin position="204"/>
        <end position="214"/>
    </location>
</feature>
<dbReference type="InterPro" id="IPR046796">
    <property type="entry name" value="Transposase_32_dom"/>
</dbReference>
<dbReference type="GeneID" id="107032687"/>
<evidence type="ECO:0000259" key="2">
    <source>
        <dbReference type="Pfam" id="PF20167"/>
    </source>
</evidence>
<feature type="region of interest" description="Disordered" evidence="1">
    <location>
        <begin position="1"/>
        <end position="239"/>
    </location>
</feature>